<dbReference type="EMBL" id="WOCE01000016">
    <property type="protein sequence ID" value="KAE9597725.1"/>
    <property type="molecule type" value="Genomic_DNA"/>
</dbReference>
<protein>
    <submittedName>
        <fullName evidence="1">Uncharacterized protein</fullName>
    </submittedName>
</protein>
<evidence type="ECO:0000313" key="1">
    <source>
        <dbReference type="EMBL" id="KAE9597725.1"/>
    </source>
</evidence>
<name>A0A6A4P4T5_LUPAL</name>
<evidence type="ECO:0000313" key="2">
    <source>
        <dbReference type="Proteomes" id="UP000447434"/>
    </source>
</evidence>
<comment type="caution">
    <text evidence="1">The sequence shown here is derived from an EMBL/GenBank/DDBJ whole genome shotgun (WGS) entry which is preliminary data.</text>
</comment>
<keyword evidence="2" id="KW-1185">Reference proteome</keyword>
<reference evidence="2" key="1">
    <citation type="journal article" date="2020" name="Nat. Commun.">
        <title>Genome sequence of the cluster root forming white lupin.</title>
        <authorList>
            <person name="Hufnagel B."/>
            <person name="Marques A."/>
            <person name="Soriano A."/>
            <person name="Marques L."/>
            <person name="Divol F."/>
            <person name="Doumas P."/>
            <person name="Sallet E."/>
            <person name="Mancinotti D."/>
            <person name="Carrere S."/>
            <person name="Marande W."/>
            <person name="Arribat S."/>
            <person name="Keller J."/>
            <person name="Huneau C."/>
            <person name="Blein T."/>
            <person name="Aime D."/>
            <person name="Laguerre M."/>
            <person name="Taylor J."/>
            <person name="Schubert V."/>
            <person name="Nelson M."/>
            <person name="Geu-Flores F."/>
            <person name="Crespi M."/>
            <person name="Gallardo-Guerrero K."/>
            <person name="Delaux P.-M."/>
            <person name="Salse J."/>
            <person name="Berges H."/>
            <person name="Guyot R."/>
            <person name="Gouzy J."/>
            <person name="Peret B."/>
        </authorList>
    </citation>
    <scope>NUCLEOTIDE SEQUENCE [LARGE SCALE GENOMIC DNA]</scope>
    <source>
        <strain evidence="2">cv. Amiga</strain>
    </source>
</reference>
<proteinExistence type="predicted"/>
<dbReference type="AlphaFoldDB" id="A0A6A4P4T5"/>
<organism evidence="1 2">
    <name type="scientific">Lupinus albus</name>
    <name type="common">White lupine</name>
    <name type="synonym">Lupinus termis</name>
    <dbReference type="NCBI Taxonomy" id="3870"/>
    <lineage>
        <taxon>Eukaryota</taxon>
        <taxon>Viridiplantae</taxon>
        <taxon>Streptophyta</taxon>
        <taxon>Embryophyta</taxon>
        <taxon>Tracheophyta</taxon>
        <taxon>Spermatophyta</taxon>
        <taxon>Magnoliopsida</taxon>
        <taxon>eudicotyledons</taxon>
        <taxon>Gunneridae</taxon>
        <taxon>Pentapetalae</taxon>
        <taxon>rosids</taxon>
        <taxon>fabids</taxon>
        <taxon>Fabales</taxon>
        <taxon>Fabaceae</taxon>
        <taxon>Papilionoideae</taxon>
        <taxon>50 kb inversion clade</taxon>
        <taxon>genistoids sensu lato</taxon>
        <taxon>core genistoids</taxon>
        <taxon>Genisteae</taxon>
        <taxon>Lupinus</taxon>
    </lineage>
</organism>
<dbReference type="Proteomes" id="UP000447434">
    <property type="component" value="Chromosome 16"/>
</dbReference>
<accession>A0A6A4P4T5</accession>
<gene>
    <name evidence="1" type="ORF">Lalb_Chr16g0389661</name>
</gene>
<sequence length="87" mass="10714">MRPIFFGSFNLQVYIYCKLYIALKYCRCHLNYYSIVMVNLKEQIFCSRNFLVKELVYLLFIWRAVMENYYTRTCSFLVHLFQVYICT</sequence>